<evidence type="ECO:0000313" key="2">
    <source>
        <dbReference type="EMBL" id="MED6170176.1"/>
    </source>
</evidence>
<proteinExistence type="predicted"/>
<dbReference type="EMBL" id="JASCZI010151146">
    <property type="protein sequence ID" value="MED6170176.1"/>
    <property type="molecule type" value="Genomic_DNA"/>
</dbReference>
<dbReference type="Gene3D" id="3.30.420.10">
    <property type="entry name" value="Ribonuclease H-like superfamily/Ribonuclease H"/>
    <property type="match status" value="1"/>
</dbReference>
<accession>A0ABU6V995</accession>
<gene>
    <name evidence="2" type="ORF">PIB30_116685</name>
</gene>
<dbReference type="Gene3D" id="3.40.970.10">
    <property type="entry name" value="Ribonuclease H1, N-terminal domain"/>
    <property type="match status" value="1"/>
</dbReference>
<dbReference type="PROSITE" id="PS50879">
    <property type="entry name" value="RNASE_H_1"/>
    <property type="match status" value="1"/>
</dbReference>
<protein>
    <recommendedName>
        <fullName evidence="1">RNase H type-1 domain-containing protein</fullName>
    </recommendedName>
</protein>
<organism evidence="2 3">
    <name type="scientific">Stylosanthes scabra</name>
    <dbReference type="NCBI Taxonomy" id="79078"/>
    <lineage>
        <taxon>Eukaryota</taxon>
        <taxon>Viridiplantae</taxon>
        <taxon>Streptophyta</taxon>
        <taxon>Embryophyta</taxon>
        <taxon>Tracheophyta</taxon>
        <taxon>Spermatophyta</taxon>
        <taxon>Magnoliopsida</taxon>
        <taxon>eudicotyledons</taxon>
        <taxon>Gunneridae</taxon>
        <taxon>Pentapetalae</taxon>
        <taxon>rosids</taxon>
        <taxon>fabids</taxon>
        <taxon>Fabales</taxon>
        <taxon>Fabaceae</taxon>
        <taxon>Papilionoideae</taxon>
        <taxon>50 kb inversion clade</taxon>
        <taxon>dalbergioids sensu lato</taxon>
        <taxon>Dalbergieae</taxon>
        <taxon>Pterocarpus clade</taxon>
        <taxon>Stylosanthes</taxon>
    </lineage>
</organism>
<dbReference type="SUPFAM" id="SSF53098">
    <property type="entry name" value="Ribonuclease H-like"/>
    <property type="match status" value="1"/>
</dbReference>
<dbReference type="CDD" id="cd09279">
    <property type="entry name" value="RNase_HI_like"/>
    <property type="match status" value="1"/>
</dbReference>
<dbReference type="PANTHER" id="PTHR46387">
    <property type="entry name" value="POLYNUCLEOTIDYL TRANSFERASE, RIBONUCLEASE H-LIKE SUPERFAMILY PROTEIN"/>
    <property type="match status" value="1"/>
</dbReference>
<keyword evidence="3" id="KW-1185">Reference proteome</keyword>
<comment type="caution">
    <text evidence="2">The sequence shown here is derived from an EMBL/GenBank/DDBJ whole genome shotgun (WGS) entry which is preliminary data.</text>
</comment>
<dbReference type="InterPro" id="IPR012337">
    <property type="entry name" value="RNaseH-like_sf"/>
</dbReference>
<evidence type="ECO:0000259" key="1">
    <source>
        <dbReference type="PROSITE" id="PS50879"/>
    </source>
</evidence>
<evidence type="ECO:0000313" key="3">
    <source>
        <dbReference type="Proteomes" id="UP001341840"/>
    </source>
</evidence>
<dbReference type="InterPro" id="IPR036397">
    <property type="entry name" value="RNaseH_sf"/>
</dbReference>
<dbReference type="InterPro" id="IPR002156">
    <property type="entry name" value="RNaseH_domain"/>
</dbReference>
<sequence>MNCFSNLSSYTAAILARFVSNHSLHGSRSLSNFPIKLTPPPTFSLRSHFLLARFPSPCCCYSSSAKKGRKKKAVEPEPMEHDEKDAFFVVRKGDVVGVYNSLVDCQSQVGPSVCDPPVSVYKGYSLTKDTENYLVSRGLKNALYTIRAADLTEDLFGTLVPCPFKEPASIERATSSKDVSKKRSVEMLGVDNVLTGMTSISEDPFRKQVKLDHVAAAEAPLYGNQTCLLEFDGASKGNPGKAGAGAILRAIDGSVICRLREGVGIATCNAAEYRAMILGMRYALKKGFSSIRIQGDSKLVCMQIDGLWKVKNENLSTLYKVAKELKDQFSLFQINHVLRNFNSEADAQANLAINLADGQVQEECV</sequence>
<reference evidence="2 3" key="1">
    <citation type="journal article" date="2023" name="Plants (Basel)">
        <title>Bridging the Gap: Combining Genomics and Transcriptomics Approaches to Understand Stylosanthes scabra, an Orphan Legume from the Brazilian Caatinga.</title>
        <authorList>
            <person name="Ferreira-Neto J.R.C."/>
            <person name="da Silva M.D."/>
            <person name="Binneck E."/>
            <person name="de Melo N.F."/>
            <person name="da Silva R.H."/>
            <person name="de Melo A.L.T.M."/>
            <person name="Pandolfi V."/>
            <person name="Bustamante F.O."/>
            <person name="Brasileiro-Vidal A.C."/>
            <person name="Benko-Iseppon A.M."/>
        </authorList>
    </citation>
    <scope>NUCLEOTIDE SEQUENCE [LARGE SCALE GENOMIC DNA]</scope>
    <source>
        <tissue evidence="2">Leaves</tissue>
    </source>
</reference>
<feature type="domain" description="RNase H type-1" evidence="1">
    <location>
        <begin position="223"/>
        <end position="354"/>
    </location>
</feature>
<dbReference type="PANTHER" id="PTHR46387:SF2">
    <property type="entry name" value="RIBONUCLEASE HI"/>
    <property type="match status" value="1"/>
</dbReference>
<dbReference type="Proteomes" id="UP001341840">
    <property type="component" value="Unassembled WGS sequence"/>
</dbReference>
<dbReference type="Pfam" id="PF13456">
    <property type="entry name" value="RVT_3"/>
    <property type="match status" value="1"/>
</dbReference>
<dbReference type="InterPro" id="IPR037056">
    <property type="entry name" value="RNase_H1_N_sf"/>
</dbReference>
<name>A0ABU6V995_9FABA</name>